<sequence>MGKNKPFIPLKNESNSALFSNSILDSLYRGRLHELAMARFKWENLPQEIDERFLEMTLNEYAMGAFFFDDVAQRYVFLPAMINGDYNIYNDPIQYRVWAINGYQQELTMENSVIVYNNMIKSPTFPWLDYYAEQLYDIDQARRINILAQKTPVLFKGTDKQRLTLKNIWLKYAGNEPFMMVDESVDKDSFTVLKTDAPWLGEELTQMRRHIMGEIMIYLGYETQEATQKSERVLAGEVRAAQSESMSYRYSPLLMRRQAAEKINNMFGLNIEVNFRQPTSTLVDMDDPFTQYQMETLKSTQSFTTEPFNVEKEGEGDE</sequence>
<evidence type="ECO:0000313" key="1">
    <source>
        <dbReference type="EMBL" id="DAE05055.1"/>
    </source>
</evidence>
<dbReference type="Gene3D" id="3.30.1350.20">
    <property type="entry name" value="Bacteriophage PHI-29 conector. Domain 3"/>
    <property type="match status" value="1"/>
</dbReference>
<accession>A0A8S5PD05</accession>
<name>A0A8S5PD05_9CAUD</name>
<dbReference type="SUPFAM" id="SSF56826">
    <property type="entry name" value="Upper collar protein gp10 (connector protein)"/>
    <property type="match status" value="1"/>
</dbReference>
<dbReference type="Gene3D" id="1.10.246.30">
    <property type="match status" value="1"/>
</dbReference>
<dbReference type="Pfam" id="PF05352">
    <property type="entry name" value="Phage_connector"/>
    <property type="match status" value="1"/>
</dbReference>
<dbReference type="InterPro" id="IPR008016">
    <property type="entry name" value="Gp10"/>
</dbReference>
<dbReference type="Gene3D" id="2.40.500.10">
    <property type="entry name" value="Upper collar protein gp10 (connector protein)"/>
    <property type="match status" value="1"/>
</dbReference>
<organism evidence="1">
    <name type="scientific">Podoviridae sp. ctfAL26</name>
    <dbReference type="NCBI Taxonomy" id="2825265"/>
    <lineage>
        <taxon>Viruses</taxon>
        <taxon>Duplodnaviria</taxon>
        <taxon>Heunggongvirae</taxon>
        <taxon>Uroviricota</taxon>
        <taxon>Caudoviricetes</taxon>
    </lineage>
</organism>
<protein>
    <submittedName>
        <fullName evidence="1">Upper collar protein</fullName>
    </submittedName>
</protein>
<reference evidence="1" key="1">
    <citation type="journal article" date="2021" name="Proc. Natl. Acad. Sci. U.S.A.">
        <title>A Catalog of Tens of Thousands of Viruses from Human Metagenomes Reveals Hidden Associations with Chronic Diseases.</title>
        <authorList>
            <person name="Tisza M.J."/>
            <person name="Buck C.B."/>
        </authorList>
    </citation>
    <scope>NUCLEOTIDE SEQUENCE</scope>
    <source>
        <strain evidence="1">CtfAL26</strain>
    </source>
</reference>
<dbReference type="InterPro" id="IPR036199">
    <property type="entry name" value="Gp10_sf"/>
</dbReference>
<proteinExistence type="predicted"/>
<dbReference type="EMBL" id="BK015402">
    <property type="protein sequence ID" value="DAE05055.1"/>
    <property type="molecule type" value="Genomic_DNA"/>
</dbReference>